<feature type="transmembrane region" description="Helical" evidence="2">
    <location>
        <begin position="12"/>
        <end position="31"/>
    </location>
</feature>
<dbReference type="InterPro" id="IPR003869">
    <property type="entry name" value="Polysac_CapD-like"/>
</dbReference>
<evidence type="ECO:0000313" key="4">
    <source>
        <dbReference type="EMBL" id="SNS08542.1"/>
    </source>
</evidence>
<evidence type="ECO:0000259" key="3">
    <source>
        <dbReference type="Pfam" id="PF02719"/>
    </source>
</evidence>
<dbReference type="Proteomes" id="UP000198324">
    <property type="component" value="Unassembled WGS sequence"/>
</dbReference>
<dbReference type="RefSeq" id="WP_089274860.1">
    <property type="nucleotide sequence ID" value="NZ_FZOC01000005.1"/>
</dbReference>
<organism evidence="4 5">
    <name type="scientific">Humidesulfovibrio mexicanus</name>
    <dbReference type="NCBI Taxonomy" id="147047"/>
    <lineage>
        <taxon>Bacteria</taxon>
        <taxon>Pseudomonadati</taxon>
        <taxon>Thermodesulfobacteriota</taxon>
        <taxon>Desulfovibrionia</taxon>
        <taxon>Desulfovibrionales</taxon>
        <taxon>Desulfovibrionaceae</taxon>
        <taxon>Humidesulfovibrio</taxon>
    </lineage>
</organism>
<comment type="similarity">
    <text evidence="1">Belongs to the polysaccharide synthase family.</text>
</comment>
<accession>A0A239BLN9</accession>
<evidence type="ECO:0000313" key="5">
    <source>
        <dbReference type="Proteomes" id="UP000198324"/>
    </source>
</evidence>
<dbReference type="Pfam" id="PF13727">
    <property type="entry name" value="CoA_binding_3"/>
    <property type="match status" value="1"/>
</dbReference>
<dbReference type="InterPro" id="IPR036291">
    <property type="entry name" value="NAD(P)-bd_dom_sf"/>
</dbReference>
<dbReference type="Gene3D" id="3.40.50.720">
    <property type="entry name" value="NAD(P)-binding Rossmann-like Domain"/>
    <property type="match status" value="2"/>
</dbReference>
<dbReference type="CDD" id="cd05237">
    <property type="entry name" value="UDP_invert_4-6DH_SDR_e"/>
    <property type="match status" value="1"/>
</dbReference>
<dbReference type="SUPFAM" id="SSF51735">
    <property type="entry name" value="NAD(P)-binding Rossmann-fold domains"/>
    <property type="match status" value="2"/>
</dbReference>
<evidence type="ECO:0000256" key="2">
    <source>
        <dbReference type="SAM" id="Phobius"/>
    </source>
</evidence>
<sequence>MLCNPRNRHFYLMLGAEAACFALALSASYLLRFEFRLPEAYAAQLAVMLLIALPLKLCVFLALGLYRGMWRYTSLADFRRLGEAVLLSSALLVSVVAFRYGFAGFSRAVLLLDCALTLLLTGGLRLGIRIALSGGGKPARNLPSGPARRVLVMGAGSLGERLLREVADNPALNFNVLGFLDDDPDKQGRALHGREVLGKVVDCARLAREHGAEELLIAVSHASAAEMRSMVAACAASGLPHRILPAMSALLDGSAVLAPRPLDYQDLLGRGEARLDLEGVAALISGQVVLVTGCGGSIGSELCRQVARLGPRLLVLLDASEYTLYAIDRALAKSGFRACARVLGSVADNALVDGVFAEHKPSLVLHAAAYKHVPMLEENPWAAVTNNILGTRELMEAAVRHRAARFVTVSTDKAVNPASVMGASKRVTELLMARYSSGPTRFCAVRFGNVVGSSGSVAPLFRAQIEAGGPVTVTHPDMERFFMSIHEACQLILQAAAMDGAHRDQNRQPCGGIYVLHMGQPVRIVDLARDMIRLSGRDPDETPITFTGLRPGEKLREELIGPGEEVAPTGNDKILTLRAASPPPPPDDDTLHRLEQAARNRDAAAIRALLRRIVPEYQP</sequence>
<feature type="domain" description="Polysaccharide biosynthesis protein CapD-like" evidence="3">
    <location>
        <begin position="289"/>
        <end position="577"/>
    </location>
</feature>
<proteinExistence type="inferred from homology"/>
<reference evidence="4 5" key="1">
    <citation type="submission" date="2017-06" db="EMBL/GenBank/DDBJ databases">
        <authorList>
            <person name="Kim H.J."/>
            <person name="Triplett B.A."/>
        </authorList>
    </citation>
    <scope>NUCLEOTIDE SEQUENCE [LARGE SCALE GENOMIC DNA]</scope>
    <source>
        <strain evidence="4 5">DSM 13116</strain>
    </source>
</reference>
<dbReference type="PANTHER" id="PTHR43318:SF1">
    <property type="entry name" value="POLYSACCHARIDE BIOSYNTHESIS PROTEIN EPSC-RELATED"/>
    <property type="match status" value="1"/>
</dbReference>
<dbReference type="EMBL" id="FZOC01000005">
    <property type="protein sequence ID" value="SNS08542.1"/>
    <property type="molecule type" value="Genomic_DNA"/>
</dbReference>
<keyword evidence="2" id="KW-0812">Transmembrane</keyword>
<feature type="transmembrane region" description="Helical" evidence="2">
    <location>
        <begin position="43"/>
        <end position="63"/>
    </location>
</feature>
<feature type="transmembrane region" description="Helical" evidence="2">
    <location>
        <begin position="84"/>
        <end position="102"/>
    </location>
</feature>
<protein>
    <submittedName>
        <fullName evidence="4">NDP-sugar epimerase, includes UDP-GlcNAc-inverting 4,6-dehydratase FlaA1 and capsular polysaccharide biosynthesis protein EpsC</fullName>
    </submittedName>
</protein>
<gene>
    <name evidence="4" type="ORF">SAMN04488503_2659</name>
</gene>
<name>A0A239BLN9_9BACT</name>
<keyword evidence="2" id="KW-1133">Transmembrane helix</keyword>
<dbReference type="OrthoDB" id="9769113at2"/>
<dbReference type="Pfam" id="PF02719">
    <property type="entry name" value="Polysacc_synt_2"/>
    <property type="match status" value="1"/>
</dbReference>
<dbReference type="PANTHER" id="PTHR43318">
    <property type="entry name" value="UDP-N-ACETYLGLUCOSAMINE 4,6-DEHYDRATASE"/>
    <property type="match status" value="1"/>
</dbReference>
<dbReference type="AlphaFoldDB" id="A0A239BLN9"/>
<keyword evidence="2" id="KW-0472">Membrane</keyword>
<dbReference type="InterPro" id="IPR051203">
    <property type="entry name" value="Polysaccharide_Synthase-Rel"/>
</dbReference>
<keyword evidence="5" id="KW-1185">Reference proteome</keyword>
<evidence type="ECO:0000256" key="1">
    <source>
        <dbReference type="ARBA" id="ARBA00007430"/>
    </source>
</evidence>